<evidence type="ECO:0000256" key="1">
    <source>
        <dbReference type="ARBA" id="ARBA00009477"/>
    </source>
</evidence>
<dbReference type="SUPFAM" id="SSF111369">
    <property type="entry name" value="HlyD-like secretion proteins"/>
    <property type="match status" value="2"/>
</dbReference>
<evidence type="ECO:0000256" key="3">
    <source>
        <dbReference type="SAM" id="SignalP"/>
    </source>
</evidence>
<dbReference type="Gene3D" id="2.40.50.100">
    <property type="match status" value="1"/>
</dbReference>
<evidence type="ECO:0000313" key="7">
    <source>
        <dbReference type="EMBL" id="SFJ98971.1"/>
    </source>
</evidence>
<dbReference type="AlphaFoldDB" id="A0A1I3VXS4"/>
<dbReference type="Gene3D" id="1.10.287.470">
    <property type="entry name" value="Helix hairpin bin"/>
    <property type="match status" value="2"/>
</dbReference>
<dbReference type="NCBIfam" id="TIGR01730">
    <property type="entry name" value="RND_mfp"/>
    <property type="match status" value="1"/>
</dbReference>
<dbReference type="InterPro" id="IPR058637">
    <property type="entry name" value="YknX-like_C"/>
</dbReference>
<dbReference type="Gene3D" id="2.40.420.20">
    <property type="match status" value="1"/>
</dbReference>
<dbReference type="RefSeq" id="WP_092268764.1">
    <property type="nucleotide sequence ID" value="NZ_FORT01000007.1"/>
</dbReference>
<dbReference type="PROSITE" id="PS51257">
    <property type="entry name" value="PROKAR_LIPOPROTEIN"/>
    <property type="match status" value="1"/>
</dbReference>
<dbReference type="Pfam" id="PF25954">
    <property type="entry name" value="Beta-barrel_RND_2"/>
    <property type="match status" value="1"/>
</dbReference>
<feature type="coiled-coil region" evidence="2">
    <location>
        <begin position="175"/>
        <end position="218"/>
    </location>
</feature>
<feature type="domain" description="CusB-like beta-barrel" evidence="5">
    <location>
        <begin position="263"/>
        <end position="333"/>
    </location>
</feature>
<feature type="signal peptide" evidence="3">
    <location>
        <begin position="1"/>
        <end position="26"/>
    </location>
</feature>
<dbReference type="STRING" id="1884381.SAMN05518846_107194"/>
<keyword evidence="3" id="KW-0732">Signal</keyword>
<dbReference type="EMBL" id="FORT01000007">
    <property type="protein sequence ID" value="SFJ98971.1"/>
    <property type="molecule type" value="Genomic_DNA"/>
</dbReference>
<keyword evidence="2" id="KW-0175">Coiled coil</keyword>
<protein>
    <submittedName>
        <fullName evidence="7">RND family efflux transporter, MFP subunit</fullName>
    </submittedName>
</protein>
<dbReference type="GO" id="GO:1990281">
    <property type="term" value="C:efflux pump complex"/>
    <property type="evidence" value="ECO:0007669"/>
    <property type="project" value="TreeGrafter"/>
</dbReference>
<evidence type="ECO:0000256" key="2">
    <source>
        <dbReference type="SAM" id="Coils"/>
    </source>
</evidence>
<dbReference type="Proteomes" id="UP000198915">
    <property type="component" value="Unassembled WGS sequence"/>
</dbReference>
<reference evidence="8" key="1">
    <citation type="submission" date="2016-10" db="EMBL/GenBank/DDBJ databases">
        <authorList>
            <person name="Varghese N."/>
            <person name="Submissions S."/>
        </authorList>
    </citation>
    <scope>NUCLEOTIDE SEQUENCE [LARGE SCALE GENOMIC DNA]</scope>
    <source>
        <strain evidence="8">OK042</strain>
    </source>
</reference>
<feature type="domain" description="Multidrug resistance protein MdtA-like barrel-sandwich hybrid" evidence="4">
    <location>
        <begin position="64"/>
        <end position="253"/>
    </location>
</feature>
<evidence type="ECO:0000259" key="4">
    <source>
        <dbReference type="Pfam" id="PF25917"/>
    </source>
</evidence>
<accession>A0A1I3VXS4</accession>
<evidence type="ECO:0000259" key="6">
    <source>
        <dbReference type="Pfam" id="PF25989"/>
    </source>
</evidence>
<feature type="domain" description="YknX-like C-terminal permuted SH3-like" evidence="6">
    <location>
        <begin position="341"/>
        <end position="405"/>
    </location>
</feature>
<dbReference type="Pfam" id="PF25989">
    <property type="entry name" value="YknX_C"/>
    <property type="match status" value="1"/>
</dbReference>
<comment type="similarity">
    <text evidence="1">Belongs to the membrane fusion protein (MFP) (TC 8.A.1) family.</text>
</comment>
<dbReference type="InterPro" id="IPR058625">
    <property type="entry name" value="MdtA-like_BSH"/>
</dbReference>
<sequence length="410" mass="42925">MKRSGATIGLLLAFAVAIGGCSSQEAQVTPQQEEAKVVPVQIDTVKRGSVGASAGVTGKLAPSETVEVTPKASGKISMVHVKLGQQVQKGAVLFTMDQTDLANAVKEAQASYELAAASLQQSKTSTAQSLQQAQSGLVSAQQAVSDAKRDFERISALFNQGAVSAQQLEQVKAVLVNEQSAYDTAKQTLATAKQKTGVAVTEASVEQARVALENARQQLGNAVIAAPISGTISEVHGSAGEMASPQSAVVTIVDTDPLIAKTNLSEKDMATVKAGDLVHVSLTATGQSLQGTVTAISPVMNPDLRAYPVEISLANRDDRLKADMVVNIQFGQQQSAQSLVISRKAVFEENGKQYVYLLDQLTAKKVEVKTGVETSDTVEILAGVKEGEQIVVRGQTLLKDGATVQIQQGS</sequence>
<feature type="chain" id="PRO_5039405551" evidence="3">
    <location>
        <begin position="27"/>
        <end position="410"/>
    </location>
</feature>
<evidence type="ECO:0000313" key="8">
    <source>
        <dbReference type="Proteomes" id="UP000198915"/>
    </source>
</evidence>
<dbReference type="PANTHER" id="PTHR30469:SF15">
    <property type="entry name" value="HLYD FAMILY OF SECRETION PROTEINS"/>
    <property type="match status" value="1"/>
</dbReference>
<proteinExistence type="inferred from homology"/>
<dbReference type="Gene3D" id="2.40.30.170">
    <property type="match status" value="1"/>
</dbReference>
<dbReference type="InterPro" id="IPR006143">
    <property type="entry name" value="RND_pump_MFP"/>
</dbReference>
<evidence type="ECO:0000259" key="5">
    <source>
        <dbReference type="Pfam" id="PF25954"/>
    </source>
</evidence>
<gene>
    <name evidence="7" type="ORF">SAMN05518846_107194</name>
</gene>
<keyword evidence="8" id="KW-1185">Reference proteome</keyword>
<dbReference type="PANTHER" id="PTHR30469">
    <property type="entry name" value="MULTIDRUG RESISTANCE PROTEIN MDTA"/>
    <property type="match status" value="1"/>
</dbReference>
<dbReference type="Pfam" id="PF25917">
    <property type="entry name" value="BSH_RND"/>
    <property type="match status" value="1"/>
</dbReference>
<dbReference type="GO" id="GO:0015562">
    <property type="term" value="F:efflux transmembrane transporter activity"/>
    <property type="evidence" value="ECO:0007669"/>
    <property type="project" value="TreeGrafter"/>
</dbReference>
<dbReference type="InterPro" id="IPR058792">
    <property type="entry name" value="Beta-barrel_RND_2"/>
</dbReference>
<name>A0A1I3VXS4_9BACL</name>
<organism evidence="7 8">
    <name type="scientific">Brevibacillus centrosporus</name>
    <dbReference type="NCBI Taxonomy" id="54910"/>
    <lineage>
        <taxon>Bacteria</taxon>
        <taxon>Bacillati</taxon>
        <taxon>Bacillota</taxon>
        <taxon>Bacilli</taxon>
        <taxon>Bacillales</taxon>
        <taxon>Paenibacillaceae</taxon>
        <taxon>Brevibacillus</taxon>
    </lineage>
</organism>